<dbReference type="SUPFAM" id="SSF52540">
    <property type="entry name" value="P-loop containing nucleoside triphosphate hydrolases"/>
    <property type="match status" value="2"/>
</dbReference>
<dbReference type="GO" id="GO:0016887">
    <property type="term" value="F:ATP hydrolysis activity"/>
    <property type="evidence" value="ECO:0007669"/>
    <property type="project" value="InterPro"/>
</dbReference>
<dbReference type="Proteomes" id="UP000469558">
    <property type="component" value="Unassembled WGS sequence"/>
</dbReference>
<organism evidence="15 16">
    <name type="scientific">Lachnellula suecica</name>
    <dbReference type="NCBI Taxonomy" id="602035"/>
    <lineage>
        <taxon>Eukaryota</taxon>
        <taxon>Fungi</taxon>
        <taxon>Dikarya</taxon>
        <taxon>Ascomycota</taxon>
        <taxon>Pezizomycotina</taxon>
        <taxon>Leotiomycetes</taxon>
        <taxon>Helotiales</taxon>
        <taxon>Lachnaceae</taxon>
        <taxon>Lachnellula</taxon>
    </lineage>
</organism>
<dbReference type="InterPro" id="IPR011527">
    <property type="entry name" value="ABC1_TM_dom"/>
</dbReference>
<feature type="transmembrane region" description="Helical" evidence="12">
    <location>
        <begin position="944"/>
        <end position="965"/>
    </location>
</feature>
<proteinExistence type="inferred from homology"/>
<dbReference type="FunFam" id="3.40.50.300:FF:000913">
    <property type="entry name" value="ABC multidrug transporter SitT"/>
    <property type="match status" value="1"/>
</dbReference>
<feature type="transmembrane region" description="Helical" evidence="12">
    <location>
        <begin position="907"/>
        <end position="932"/>
    </location>
</feature>
<feature type="domain" description="ABC transporter" evidence="13">
    <location>
        <begin position="409"/>
        <end position="653"/>
    </location>
</feature>
<dbReference type="InterPro" id="IPR036640">
    <property type="entry name" value="ABC1_TM_sf"/>
</dbReference>
<dbReference type="CDD" id="cd18577">
    <property type="entry name" value="ABC_6TM_Pgp_ABCB1_D1_like"/>
    <property type="match status" value="1"/>
</dbReference>
<feature type="transmembrane region" description="Helical" evidence="12">
    <location>
        <begin position="311"/>
        <end position="329"/>
    </location>
</feature>
<evidence type="ECO:0000256" key="4">
    <source>
        <dbReference type="ARBA" id="ARBA00022692"/>
    </source>
</evidence>
<feature type="transmembrane region" description="Helical" evidence="12">
    <location>
        <begin position="804"/>
        <end position="824"/>
    </location>
</feature>
<evidence type="ECO:0000256" key="2">
    <source>
        <dbReference type="ARBA" id="ARBA00007577"/>
    </source>
</evidence>
<evidence type="ECO:0000256" key="7">
    <source>
        <dbReference type="ARBA" id="ARBA00022840"/>
    </source>
</evidence>
<evidence type="ECO:0000256" key="12">
    <source>
        <dbReference type="SAM" id="Phobius"/>
    </source>
</evidence>
<evidence type="ECO:0000256" key="9">
    <source>
        <dbReference type="ARBA" id="ARBA00023136"/>
    </source>
</evidence>
<comment type="similarity">
    <text evidence="2">Belongs to the ABC transporter superfamily. ABCB family. Multidrug resistance exporter (TC 3.A.1.201) subfamily.</text>
</comment>
<dbReference type="Gene3D" id="3.40.50.300">
    <property type="entry name" value="P-loop containing nucleotide triphosphate hydrolases"/>
    <property type="match status" value="2"/>
</dbReference>
<dbReference type="InterPro" id="IPR027417">
    <property type="entry name" value="P-loop_NTPase"/>
</dbReference>
<keyword evidence="4 12" id="KW-0812">Transmembrane</keyword>
<keyword evidence="3" id="KW-0813">Transport</keyword>
<evidence type="ECO:0000259" key="13">
    <source>
        <dbReference type="PROSITE" id="PS50893"/>
    </source>
</evidence>
<evidence type="ECO:0000256" key="10">
    <source>
        <dbReference type="ARBA" id="ARBA00023180"/>
    </source>
</evidence>
<dbReference type="GO" id="GO:0015421">
    <property type="term" value="F:ABC-type oligopeptide transporter activity"/>
    <property type="evidence" value="ECO:0007669"/>
    <property type="project" value="TreeGrafter"/>
</dbReference>
<reference evidence="15 16" key="1">
    <citation type="submission" date="2018-05" db="EMBL/GenBank/DDBJ databases">
        <title>Genome sequencing and assembly of the regulated plant pathogen Lachnellula willkommii and related sister species for the development of diagnostic species identification markers.</title>
        <authorList>
            <person name="Giroux E."/>
            <person name="Bilodeau G."/>
        </authorList>
    </citation>
    <scope>NUCLEOTIDE SEQUENCE [LARGE SCALE GENOMIC DNA]</scope>
    <source>
        <strain evidence="15 16">CBS 268.59</strain>
    </source>
</reference>
<dbReference type="CDD" id="cd18578">
    <property type="entry name" value="ABC_6TM_Pgp_ABCB1_D2_like"/>
    <property type="match status" value="1"/>
</dbReference>
<dbReference type="SUPFAM" id="SSF90123">
    <property type="entry name" value="ABC transporter transmembrane region"/>
    <property type="match status" value="2"/>
</dbReference>
<dbReference type="AlphaFoldDB" id="A0A8T9BZ48"/>
<dbReference type="SMART" id="SM00382">
    <property type="entry name" value="AAA"/>
    <property type="match status" value="2"/>
</dbReference>
<comment type="caution">
    <text evidence="15">The sequence shown here is derived from an EMBL/GenBank/DDBJ whole genome shotgun (WGS) entry which is preliminary data.</text>
</comment>
<evidence type="ECO:0000313" key="16">
    <source>
        <dbReference type="Proteomes" id="UP000469558"/>
    </source>
</evidence>
<feature type="domain" description="ABC transmembrane type-1" evidence="14">
    <location>
        <begin position="86"/>
        <end position="375"/>
    </location>
</feature>
<evidence type="ECO:0000256" key="5">
    <source>
        <dbReference type="ARBA" id="ARBA00022737"/>
    </source>
</evidence>
<feature type="transmembrane region" description="Helical" evidence="12">
    <location>
        <begin position="233"/>
        <end position="254"/>
    </location>
</feature>
<feature type="compositionally biased region" description="Basic and acidic residues" evidence="11">
    <location>
        <begin position="1"/>
        <end position="11"/>
    </location>
</feature>
<evidence type="ECO:0000256" key="6">
    <source>
        <dbReference type="ARBA" id="ARBA00022741"/>
    </source>
</evidence>
<dbReference type="InterPro" id="IPR039421">
    <property type="entry name" value="Type_1_exporter"/>
</dbReference>
<keyword evidence="5" id="KW-0677">Repeat</keyword>
<dbReference type="Gene3D" id="1.20.1560.10">
    <property type="entry name" value="ABC transporter type 1, transmembrane domain"/>
    <property type="match status" value="1"/>
</dbReference>
<protein>
    <submittedName>
        <fullName evidence="15">Sophorolipid transporter</fullName>
    </submittedName>
</protein>
<feature type="transmembrane region" description="Helical" evidence="12">
    <location>
        <begin position="132"/>
        <end position="154"/>
    </location>
</feature>
<dbReference type="GO" id="GO:0090374">
    <property type="term" value="P:oligopeptide export from mitochondrion"/>
    <property type="evidence" value="ECO:0007669"/>
    <property type="project" value="TreeGrafter"/>
</dbReference>
<evidence type="ECO:0000256" key="1">
    <source>
        <dbReference type="ARBA" id="ARBA00004141"/>
    </source>
</evidence>
<keyword evidence="10" id="KW-0325">Glycoprotein</keyword>
<feature type="transmembrane region" description="Helical" evidence="12">
    <location>
        <begin position="725"/>
        <end position="748"/>
    </location>
</feature>
<evidence type="ECO:0000313" key="15">
    <source>
        <dbReference type="EMBL" id="TVY71496.1"/>
    </source>
</evidence>
<dbReference type="InterPro" id="IPR017871">
    <property type="entry name" value="ABC_transporter-like_CS"/>
</dbReference>
<sequence length="1253" mass="137056">MNLSDENKLEEQGPTSSLNQDCHHVPAADDKSREIFAPAPMNGSPNKSSQLPIIFKRMFKYFIPPSEQKSPGLWSQASVADVAMQLGGIAAATTAGATRPLMMLVFGKLVNNFNETNITSTIQFKAQVSDNVLWFVYIFIAQFISSYIYSVAFASSANYITQRLRLAYLRSVIYHGVPCTEQNTSGSVTTDLSSNIDVVRNALSERLGILVQSTSLVLTGLIVVCTQSWKLTLVTSTAVLLLFVCSGVAVNIQTSLENKISRLYLQAAGLVEESLASIQTVVAFGAANRLARKHKGFLEAAAKFSFQKSSLVGLQYASSYFILLSAYALSFWYGIQLFVRGEPDSGGKVVIVILCVNLATNAAQRLLVCWAIVAKGFDAAGELLRTIEIKPADKASIEGVIPKELHGKVELRNVTFTYPSRPTLRVLDDINLVFEQRSTTALVGVSGSGKSTLIGILERWYEPGLGSVLIDDLPVENLNLRWLRSQIGLVQQEPFFFNYSIFENVANGLSGSHLKIPPYEKKQLVEAACAEAGIHDFIKDLPQGYDTIVGERGSWLSGGQKQRIAIARAVVSNPKILLLDEATSALDPDSEKEVQDALNRASRARTTIVIAHKLSTIQSADKIVVLEGGRVIEQAPKVEMDPDASDLSVIGQASLSLDNTISDLSLATCLRTIFLEQKELQFLFLVGSVVCIACGAVYPSQSILFGKFLSVFQLTGDALNQASKFWALMFFILAIGVLFAFGAFGIIFTNMATISMQFYRGEYYSAMLRQDISFFDERQNASGALTAKVASHSQQLQDLISTTLGFLLIVIVNLLSSCTLALVVNWRLGLVAIFGSLPPIILAGFFRVNLESRGHKRDLHLYHESARFAGEAFGAMKTVTSGTMETVICEKYEAILKGPVARSYRNIFVSMILFSFSESASLLGMALTFWYGGNLLGNKLLTSYEYFVVFIAIVAGGEGAGEFFASTNSIVKARSAANHILHLRSIVPLINSTAGTVLPEVWEGEEIKFQDVSFHYSTRSQIPVLENFNLSVQHGQNIAIVGPSGSGKSTIIGLLERFYDISAGEISVRGQPLKLLDIAAYREKISLVSQDTSLYDGSVWDNILFGIKEDAAVSEEQVRKACQDANIYDFIMSLPEAFETKCGNKGRTMSGGQRQRIAIARALIRNPAVLLLDEATSALDIESEKEVQKALNAAAKGRTTITVAHRLSTVRNSDCIYVLIRGMVREFGTHQQLLGQRGIYWNMCKIQGLESMS</sequence>
<dbReference type="PANTHER" id="PTHR43394:SF11">
    <property type="entry name" value="ATP-BINDING CASSETTE TRANSPORTER"/>
    <property type="match status" value="1"/>
</dbReference>
<feature type="domain" description="ABC transmembrane type-1" evidence="14">
    <location>
        <begin position="685"/>
        <end position="972"/>
    </location>
</feature>
<feature type="transmembrane region" description="Helical" evidence="12">
    <location>
        <begin position="830"/>
        <end position="850"/>
    </location>
</feature>
<dbReference type="OrthoDB" id="6500128at2759"/>
<feature type="transmembrane region" description="Helical" evidence="12">
    <location>
        <begin position="349"/>
        <end position="373"/>
    </location>
</feature>
<keyword evidence="6" id="KW-0547">Nucleotide-binding</keyword>
<dbReference type="InterPro" id="IPR003439">
    <property type="entry name" value="ABC_transporter-like_ATP-bd"/>
</dbReference>
<comment type="subcellular location">
    <subcellularLocation>
        <location evidence="1">Membrane</location>
        <topology evidence="1">Multi-pass membrane protein</topology>
    </subcellularLocation>
</comment>
<dbReference type="CDD" id="cd03249">
    <property type="entry name" value="ABC_MTABC3_MDL1_MDL2"/>
    <property type="match status" value="1"/>
</dbReference>
<dbReference type="GO" id="GO:0005743">
    <property type="term" value="C:mitochondrial inner membrane"/>
    <property type="evidence" value="ECO:0007669"/>
    <property type="project" value="TreeGrafter"/>
</dbReference>
<evidence type="ECO:0000256" key="3">
    <source>
        <dbReference type="ARBA" id="ARBA00022448"/>
    </source>
</evidence>
<dbReference type="PROSITE" id="PS50929">
    <property type="entry name" value="ABC_TM1F"/>
    <property type="match status" value="2"/>
</dbReference>
<dbReference type="GO" id="GO:0005524">
    <property type="term" value="F:ATP binding"/>
    <property type="evidence" value="ECO:0007669"/>
    <property type="project" value="UniProtKB-KW"/>
</dbReference>
<keyword evidence="9 12" id="KW-0472">Membrane</keyword>
<dbReference type="EMBL" id="QGMK01001205">
    <property type="protein sequence ID" value="TVY71496.1"/>
    <property type="molecule type" value="Genomic_DNA"/>
</dbReference>
<evidence type="ECO:0000259" key="14">
    <source>
        <dbReference type="PROSITE" id="PS50929"/>
    </source>
</evidence>
<dbReference type="PROSITE" id="PS50893">
    <property type="entry name" value="ABC_TRANSPORTER_2"/>
    <property type="match status" value="2"/>
</dbReference>
<name>A0A8T9BZ48_9HELO</name>
<gene>
    <name evidence="15" type="primary">mdr</name>
    <name evidence="15" type="ORF">LSUE1_G005618</name>
</gene>
<feature type="transmembrane region" description="Helical" evidence="12">
    <location>
        <begin position="207"/>
        <end position="226"/>
    </location>
</feature>
<feature type="transmembrane region" description="Helical" evidence="12">
    <location>
        <begin position="682"/>
        <end position="705"/>
    </location>
</feature>
<keyword evidence="7" id="KW-0067">ATP-binding</keyword>
<dbReference type="PANTHER" id="PTHR43394">
    <property type="entry name" value="ATP-DEPENDENT PERMEASE MDL1, MITOCHONDRIAL"/>
    <property type="match status" value="1"/>
</dbReference>
<dbReference type="FunFam" id="3.40.50.300:FF:000240">
    <property type="entry name" value="ABC transporter B family member 20"/>
    <property type="match status" value="1"/>
</dbReference>
<dbReference type="InterPro" id="IPR003593">
    <property type="entry name" value="AAA+_ATPase"/>
</dbReference>
<accession>A0A8T9BZ48</accession>
<evidence type="ECO:0000256" key="11">
    <source>
        <dbReference type="SAM" id="MobiDB-lite"/>
    </source>
</evidence>
<feature type="region of interest" description="Disordered" evidence="11">
    <location>
        <begin position="1"/>
        <end position="25"/>
    </location>
</feature>
<feature type="domain" description="ABC transporter" evidence="13">
    <location>
        <begin position="1007"/>
        <end position="1246"/>
    </location>
</feature>
<dbReference type="Pfam" id="PF00664">
    <property type="entry name" value="ABC_membrane"/>
    <property type="match status" value="2"/>
</dbReference>
<dbReference type="PROSITE" id="PS00211">
    <property type="entry name" value="ABC_TRANSPORTER_1"/>
    <property type="match status" value="2"/>
</dbReference>
<dbReference type="Pfam" id="PF00005">
    <property type="entry name" value="ABC_tran"/>
    <property type="match status" value="2"/>
</dbReference>
<keyword evidence="16" id="KW-1185">Reference proteome</keyword>
<evidence type="ECO:0000256" key="8">
    <source>
        <dbReference type="ARBA" id="ARBA00022989"/>
    </source>
</evidence>
<keyword evidence="8 12" id="KW-1133">Transmembrane helix</keyword>